<name>A0A1F7V351_9BACT</name>
<dbReference type="Pfam" id="PF13366">
    <property type="entry name" value="PDDEXK_3"/>
    <property type="match status" value="1"/>
</dbReference>
<gene>
    <name evidence="1" type="ORF">A3B36_03235</name>
</gene>
<dbReference type="NCBIfam" id="TIGR04256">
    <property type="entry name" value="GxxExxY"/>
    <property type="match status" value="1"/>
</dbReference>
<evidence type="ECO:0000313" key="1">
    <source>
        <dbReference type="EMBL" id="OGL84477.1"/>
    </source>
</evidence>
<reference evidence="1 2" key="1">
    <citation type="journal article" date="2016" name="Nat. Commun.">
        <title>Thousands of microbial genomes shed light on interconnected biogeochemical processes in an aquifer system.</title>
        <authorList>
            <person name="Anantharaman K."/>
            <person name="Brown C.T."/>
            <person name="Hug L.A."/>
            <person name="Sharon I."/>
            <person name="Castelle C.J."/>
            <person name="Probst A.J."/>
            <person name="Thomas B.C."/>
            <person name="Singh A."/>
            <person name="Wilkins M.J."/>
            <person name="Karaoz U."/>
            <person name="Brodie E.L."/>
            <person name="Williams K.H."/>
            <person name="Hubbard S.S."/>
            <person name="Banfield J.F."/>
        </authorList>
    </citation>
    <scope>NUCLEOTIDE SEQUENCE [LARGE SCALE GENOMIC DNA]</scope>
</reference>
<evidence type="ECO:0000313" key="2">
    <source>
        <dbReference type="Proteomes" id="UP000177704"/>
    </source>
</evidence>
<accession>A0A1F7V351</accession>
<dbReference type="AlphaFoldDB" id="A0A1F7V351"/>
<protein>
    <recommendedName>
        <fullName evidence="3">GxxExxY protein</fullName>
    </recommendedName>
</protein>
<dbReference type="Proteomes" id="UP000177704">
    <property type="component" value="Unassembled WGS sequence"/>
</dbReference>
<sequence length="131" mass="15139">MMETSLIYPELPYFIVGSCFEVHNSLGRYAREKQYGDALAKKLKDHGIKFQKEIPIGVSGNIVDFLIDDKIIIELKAKSIITKGDYYQVQRYLQESGLKLGIIVNFRDEHLKPRRVVKTTIRSHSLYSHSH</sequence>
<dbReference type="InterPro" id="IPR026350">
    <property type="entry name" value="GxxExxY"/>
</dbReference>
<dbReference type="EMBL" id="MGEM01000024">
    <property type="protein sequence ID" value="OGL84477.1"/>
    <property type="molecule type" value="Genomic_DNA"/>
</dbReference>
<organism evidence="1 2">
    <name type="scientific">Candidatus Uhrbacteria bacterium RIFCSPLOWO2_01_FULL_55_36</name>
    <dbReference type="NCBI Taxonomy" id="1802404"/>
    <lineage>
        <taxon>Bacteria</taxon>
        <taxon>Candidatus Uhriibacteriota</taxon>
    </lineage>
</organism>
<proteinExistence type="predicted"/>
<comment type="caution">
    <text evidence="1">The sequence shown here is derived from an EMBL/GenBank/DDBJ whole genome shotgun (WGS) entry which is preliminary data.</text>
</comment>
<evidence type="ECO:0008006" key="3">
    <source>
        <dbReference type="Google" id="ProtNLM"/>
    </source>
</evidence>